<dbReference type="InterPro" id="IPR019013">
    <property type="entry name" value="Vma21"/>
</dbReference>
<accession>A0A074XBC4</accession>
<feature type="compositionally biased region" description="Basic and acidic residues" evidence="7">
    <location>
        <begin position="8"/>
        <end position="17"/>
    </location>
</feature>
<dbReference type="GO" id="GO:0012507">
    <property type="term" value="C:ER to Golgi transport vesicle membrane"/>
    <property type="evidence" value="ECO:0007669"/>
    <property type="project" value="UniProtKB-SubCell"/>
</dbReference>
<dbReference type="GeneID" id="40749657"/>
<dbReference type="STRING" id="1043002.A0A074XBC4"/>
<dbReference type="HAMAP" id="MF_03058">
    <property type="entry name" value="VMA21"/>
    <property type="match status" value="1"/>
</dbReference>
<evidence type="ECO:0000256" key="6">
    <source>
        <dbReference type="HAMAP-Rule" id="MF_03058"/>
    </source>
</evidence>
<dbReference type="Proteomes" id="UP000030706">
    <property type="component" value="Unassembled WGS sequence"/>
</dbReference>
<feature type="region of interest" description="Disordered" evidence="7">
    <location>
        <begin position="1"/>
        <end position="21"/>
    </location>
</feature>
<evidence type="ECO:0000256" key="5">
    <source>
        <dbReference type="ARBA" id="ARBA00023329"/>
    </source>
</evidence>
<comment type="similarity">
    <text evidence="6">Belongs to the VMA21 family.</text>
</comment>
<evidence type="ECO:0000256" key="2">
    <source>
        <dbReference type="ARBA" id="ARBA00022824"/>
    </source>
</evidence>
<dbReference type="GO" id="GO:0005789">
    <property type="term" value="C:endoplasmic reticulum membrane"/>
    <property type="evidence" value="ECO:0007669"/>
    <property type="project" value="UniProtKB-SubCell"/>
</dbReference>
<name>A0A074XBC4_AURPU</name>
<keyword evidence="2 6" id="KW-0256">Endoplasmic reticulum</keyword>
<keyword evidence="1 6" id="KW-0812">Transmembrane</keyword>
<dbReference type="RefSeq" id="XP_029755549.1">
    <property type="nucleotide sequence ID" value="XM_029907351.1"/>
</dbReference>
<comment type="subcellular location">
    <subcellularLocation>
        <location evidence="6">Endoplasmic reticulum membrane</location>
        <topology evidence="6">Multi-pass membrane protein</topology>
    </subcellularLocation>
    <subcellularLocation>
        <location evidence="6">Endoplasmic reticulum-Golgi intermediate compartment membrane</location>
        <topology evidence="6">Multi-pass membrane protein</topology>
    </subcellularLocation>
    <subcellularLocation>
        <location evidence="6">Cytoplasmic vesicle</location>
        <location evidence="6">COPII-coated vesicle membrane</location>
        <topology evidence="6">Multi-pass membrane protein</topology>
    </subcellularLocation>
</comment>
<dbReference type="HOGENOM" id="CLU_154717_1_1_1"/>
<evidence type="ECO:0000256" key="4">
    <source>
        <dbReference type="ARBA" id="ARBA00023136"/>
    </source>
</evidence>
<keyword evidence="5 6" id="KW-0968">Cytoplasmic vesicle</keyword>
<comment type="caution">
    <text evidence="6">Lacks conserved residue(s) required for the propagation of feature annotation.</text>
</comment>
<comment type="function">
    <text evidence="6">Required for the assembly of the V0 complex of the vacuolar ATPase (V-ATPase) in the endoplasmic reticulum.</text>
</comment>
<dbReference type="OrthoDB" id="160405at2759"/>
<dbReference type="PANTHER" id="PTHR31792:SF3">
    <property type="entry name" value="VACUOLAR ATPASE ASSEMBLY INTEGRAL MEMBRANE PROTEIN VMA21"/>
    <property type="match status" value="1"/>
</dbReference>
<dbReference type="Pfam" id="PF09446">
    <property type="entry name" value="VMA21"/>
    <property type="match status" value="1"/>
</dbReference>
<keyword evidence="4 6" id="KW-0472">Membrane</keyword>
<protein>
    <submittedName>
        <fullName evidence="8">Uncharacterized protein</fullName>
    </submittedName>
</protein>
<dbReference type="PANTHER" id="PTHR31792">
    <property type="entry name" value="VACUOLAR ATPASE ASSEMBLY INTEGRAL MEMBRANE PROTEIN VMA21"/>
    <property type="match status" value="1"/>
</dbReference>
<proteinExistence type="inferred from homology"/>
<gene>
    <name evidence="8" type="ORF">M438DRAFT_359641</name>
</gene>
<dbReference type="AlphaFoldDB" id="A0A074XBC4"/>
<keyword evidence="3 6" id="KW-1133">Transmembrane helix</keyword>
<feature type="transmembrane region" description="Helical" evidence="6">
    <location>
        <begin position="82"/>
        <end position="103"/>
    </location>
</feature>
<evidence type="ECO:0000256" key="1">
    <source>
        <dbReference type="ARBA" id="ARBA00022692"/>
    </source>
</evidence>
<evidence type="ECO:0000256" key="7">
    <source>
        <dbReference type="SAM" id="MobiDB-lite"/>
    </source>
</evidence>
<evidence type="ECO:0000313" key="8">
    <source>
        <dbReference type="EMBL" id="KEQ79362.1"/>
    </source>
</evidence>
<sequence length="123" mass="13505">MATNRRINSQEKTHLDQDEVQQQPSVITPAVPKHVIVKLLLFSFAMIVLPISSYFLTVDMLFSGKHSFIHPHPTLTNSAGNSTFAGATAAIIANVVLIGYVVVAMREDAGERAEAEEKDKKSR</sequence>
<evidence type="ECO:0000256" key="3">
    <source>
        <dbReference type="ARBA" id="ARBA00022989"/>
    </source>
</evidence>
<reference evidence="8 9" key="1">
    <citation type="journal article" date="2014" name="BMC Genomics">
        <title>Genome sequencing of four Aureobasidium pullulans varieties: biotechnological potential, stress tolerance, and description of new species.</title>
        <authorList>
            <person name="Gostin Ar C."/>
            <person name="Ohm R.A."/>
            <person name="Kogej T."/>
            <person name="Sonjak S."/>
            <person name="Turk M."/>
            <person name="Zajc J."/>
            <person name="Zalar P."/>
            <person name="Grube M."/>
            <person name="Sun H."/>
            <person name="Han J."/>
            <person name="Sharma A."/>
            <person name="Chiniquy J."/>
            <person name="Ngan C.Y."/>
            <person name="Lipzen A."/>
            <person name="Barry K."/>
            <person name="Grigoriev I.V."/>
            <person name="Gunde-Cimerman N."/>
        </authorList>
    </citation>
    <scope>NUCLEOTIDE SEQUENCE [LARGE SCALE GENOMIC DNA]</scope>
    <source>
        <strain evidence="8 9">EXF-150</strain>
    </source>
</reference>
<dbReference type="GO" id="GO:0070072">
    <property type="term" value="P:vacuolar proton-transporting V-type ATPase complex assembly"/>
    <property type="evidence" value="ECO:0007669"/>
    <property type="project" value="UniProtKB-UniRule"/>
</dbReference>
<organism evidence="8 9">
    <name type="scientific">Aureobasidium pullulans EXF-150</name>
    <dbReference type="NCBI Taxonomy" id="1043002"/>
    <lineage>
        <taxon>Eukaryota</taxon>
        <taxon>Fungi</taxon>
        <taxon>Dikarya</taxon>
        <taxon>Ascomycota</taxon>
        <taxon>Pezizomycotina</taxon>
        <taxon>Dothideomycetes</taxon>
        <taxon>Dothideomycetidae</taxon>
        <taxon>Dothideales</taxon>
        <taxon>Saccotheciaceae</taxon>
        <taxon>Aureobasidium</taxon>
    </lineage>
</organism>
<keyword evidence="9" id="KW-1185">Reference proteome</keyword>
<feature type="transmembrane region" description="Helical" evidence="6">
    <location>
        <begin position="39"/>
        <end position="62"/>
    </location>
</feature>
<evidence type="ECO:0000313" key="9">
    <source>
        <dbReference type="Proteomes" id="UP000030706"/>
    </source>
</evidence>
<dbReference type="EMBL" id="KL585006">
    <property type="protein sequence ID" value="KEQ79362.1"/>
    <property type="molecule type" value="Genomic_DNA"/>
</dbReference>
<dbReference type="GO" id="GO:0033116">
    <property type="term" value="C:endoplasmic reticulum-Golgi intermediate compartment membrane"/>
    <property type="evidence" value="ECO:0007669"/>
    <property type="project" value="UniProtKB-SubCell"/>
</dbReference>